<comment type="caution">
    <text evidence="2">The sequence shown here is derived from an EMBL/GenBank/DDBJ whole genome shotgun (WGS) entry which is preliminary data.</text>
</comment>
<name>A0ABR9HIU5_9ACTN</name>
<proteinExistence type="predicted"/>
<reference evidence="2 3" key="1">
    <citation type="submission" date="2020-10" db="EMBL/GenBank/DDBJ databases">
        <title>Sequencing the genomes of 1000 actinobacteria strains.</title>
        <authorList>
            <person name="Klenk H.-P."/>
        </authorList>
    </citation>
    <scope>NUCLEOTIDE SEQUENCE [LARGE SCALE GENOMIC DNA]</scope>
    <source>
        <strain evidence="2 3">DSM 45157</strain>
    </source>
</reference>
<dbReference type="RefSeq" id="WP_191271897.1">
    <property type="nucleotide sequence ID" value="NZ_BMXJ01000005.1"/>
</dbReference>
<gene>
    <name evidence="2" type="ORF">H4W79_003132</name>
</gene>
<organism evidence="2 3">
    <name type="scientific">Nocardiopsis terrae</name>
    <dbReference type="NCBI Taxonomy" id="372655"/>
    <lineage>
        <taxon>Bacteria</taxon>
        <taxon>Bacillati</taxon>
        <taxon>Actinomycetota</taxon>
        <taxon>Actinomycetes</taxon>
        <taxon>Streptosporangiales</taxon>
        <taxon>Nocardiopsidaceae</taxon>
        <taxon>Nocardiopsis</taxon>
    </lineage>
</organism>
<evidence type="ECO:0000313" key="3">
    <source>
        <dbReference type="Proteomes" id="UP000598217"/>
    </source>
</evidence>
<feature type="transmembrane region" description="Helical" evidence="1">
    <location>
        <begin position="12"/>
        <end position="28"/>
    </location>
</feature>
<evidence type="ECO:0000256" key="1">
    <source>
        <dbReference type="SAM" id="Phobius"/>
    </source>
</evidence>
<dbReference type="EMBL" id="JADBDY010000001">
    <property type="protein sequence ID" value="MBE1458918.1"/>
    <property type="molecule type" value="Genomic_DNA"/>
</dbReference>
<dbReference type="Proteomes" id="UP000598217">
    <property type="component" value="Unassembled WGS sequence"/>
</dbReference>
<keyword evidence="1" id="KW-0472">Membrane</keyword>
<accession>A0ABR9HIU5</accession>
<feature type="transmembrane region" description="Helical" evidence="1">
    <location>
        <begin position="34"/>
        <end position="53"/>
    </location>
</feature>
<keyword evidence="3" id="KW-1185">Reference proteome</keyword>
<feature type="transmembrane region" description="Helical" evidence="1">
    <location>
        <begin position="110"/>
        <end position="135"/>
    </location>
</feature>
<keyword evidence="1" id="KW-1133">Transmembrane helix</keyword>
<keyword evidence="1" id="KW-0812">Transmembrane</keyword>
<evidence type="ECO:0000313" key="2">
    <source>
        <dbReference type="EMBL" id="MBE1458918.1"/>
    </source>
</evidence>
<sequence>MAAKKNQKSPLSYWGVIAIIFTFFGWFIPTLGPMWIMIAAAVSVLYICFQMPLPCGAWNRDGKTRCRNNASGFLPGCHLEQHRWQTAKLMVASGGWTEIREKTMSSWKRMLPAIVAAATIVSGLAGAAQFVFAVLTT</sequence>
<protein>
    <submittedName>
        <fullName evidence="2">Uncharacterized protein</fullName>
    </submittedName>
</protein>